<organism evidence="1">
    <name type="scientific">Spodoptera frugiperda</name>
    <name type="common">Fall armyworm</name>
    <dbReference type="NCBI Taxonomy" id="7108"/>
    <lineage>
        <taxon>Eukaryota</taxon>
        <taxon>Metazoa</taxon>
        <taxon>Ecdysozoa</taxon>
        <taxon>Arthropoda</taxon>
        <taxon>Hexapoda</taxon>
        <taxon>Insecta</taxon>
        <taxon>Pterygota</taxon>
        <taxon>Neoptera</taxon>
        <taxon>Endopterygota</taxon>
        <taxon>Lepidoptera</taxon>
        <taxon>Glossata</taxon>
        <taxon>Ditrysia</taxon>
        <taxon>Noctuoidea</taxon>
        <taxon>Noctuidae</taxon>
        <taxon>Amphipyrinae</taxon>
        <taxon>Spodoptera</taxon>
    </lineage>
</organism>
<dbReference type="AlphaFoldDB" id="A0A2H1V840"/>
<evidence type="ECO:0000313" key="1">
    <source>
        <dbReference type="EMBL" id="SOQ36956.1"/>
    </source>
</evidence>
<dbReference type="EMBL" id="ODYU01001150">
    <property type="protein sequence ID" value="SOQ36956.1"/>
    <property type="molecule type" value="Genomic_DNA"/>
</dbReference>
<proteinExistence type="predicted"/>
<reference evidence="1" key="1">
    <citation type="submission" date="2016-07" db="EMBL/GenBank/DDBJ databases">
        <authorList>
            <person name="Bretaudeau A."/>
        </authorList>
    </citation>
    <scope>NUCLEOTIDE SEQUENCE</scope>
    <source>
        <strain evidence="1">Rice</strain>
        <tissue evidence="1">Whole body</tissue>
    </source>
</reference>
<name>A0A2H1V840_SPOFR</name>
<accession>A0A2H1V840</accession>
<protein>
    <submittedName>
        <fullName evidence="1">SFRICE_013777</fullName>
    </submittedName>
</protein>
<sequence>MFVGGVRQQQYVLATAGQPATPVSQGVSLLPYTGHNSRLCYYLLRNFRKTQKENPIILSLTRESNPKPLVIFCGGGVGGVSGVSNVGGGAPVITSVLSAGGAVLTPHHSLHH</sequence>
<gene>
    <name evidence="1" type="ORF">SFRICE_013777</name>
</gene>